<feature type="transmembrane region" description="Helical" evidence="1">
    <location>
        <begin position="187"/>
        <end position="215"/>
    </location>
</feature>
<protein>
    <submittedName>
        <fullName evidence="3">Unannotated protein</fullName>
    </submittedName>
</protein>
<organism evidence="3">
    <name type="scientific">freshwater metagenome</name>
    <dbReference type="NCBI Taxonomy" id="449393"/>
    <lineage>
        <taxon>unclassified sequences</taxon>
        <taxon>metagenomes</taxon>
        <taxon>ecological metagenomes</taxon>
    </lineage>
</organism>
<gene>
    <name evidence="3" type="ORF">UFOPK1726_00171</name>
</gene>
<evidence type="ECO:0000259" key="2">
    <source>
        <dbReference type="Pfam" id="PF10110"/>
    </source>
</evidence>
<feature type="transmembrane region" description="Helical" evidence="1">
    <location>
        <begin position="38"/>
        <end position="60"/>
    </location>
</feature>
<sequence>MANLGNEQPFPGSIPFRPLTIGDILGGLLRTVKLTWRVLIVVGLVVGFAAGILSLVITFISNLFGLDEAEQTIAESAANATTNEELIAAFADLSDNLSSIVLGFSLALVSALVMQVIATGVITHIAADAILGRKISGSDAWARIQPRILGLIVLSIAVFLIAIAGAAIGVVPILLLAPFTSGISAGFIIIGLVAALVFAIAVSIRLGLAAPIYILEQTTIGKALSRSNDLVKGSSWRVLGYVILSSIIAQILGSVFSAPSQTAALAAAATNPGSGTATFLESISTVISTGVALPVTATVLTLVYADLRIRKENFADELRRASEG</sequence>
<feature type="transmembrane region" description="Helical" evidence="1">
    <location>
        <begin position="148"/>
        <end position="175"/>
    </location>
</feature>
<keyword evidence="1" id="KW-0812">Transmembrane</keyword>
<feature type="transmembrane region" description="Helical" evidence="1">
    <location>
        <begin position="283"/>
        <end position="305"/>
    </location>
</feature>
<evidence type="ECO:0000313" key="3">
    <source>
        <dbReference type="EMBL" id="CAB4569123.1"/>
    </source>
</evidence>
<keyword evidence="1" id="KW-0472">Membrane</keyword>
<dbReference type="EMBL" id="CAEZTT010000009">
    <property type="protein sequence ID" value="CAB4569123.1"/>
    <property type="molecule type" value="Genomic_DNA"/>
</dbReference>
<evidence type="ECO:0000256" key="1">
    <source>
        <dbReference type="SAM" id="Phobius"/>
    </source>
</evidence>
<keyword evidence="1" id="KW-1133">Transmembrane helix</keyword>
<proteinExistence type="predicted"/>
<dbReference type="AlphaFoldDB" id="A0A6J6E4E1"/>
<feature type="transmembrane region" description="Helical" evidence="1">
    <location>
        <begin position="236"/>
        <end position="256"/>
    </location>
</feature>
<feature type="transmembrane region" description="Helical" evidence="1">
    <location>
        <begin position="100"/>
        <end position="127"/>
    </location>
</feature>
<reference evidence="3" key="1">
    <citation type="submission" date="2020-05" db="EMBL/GenBank/DDBJ databases">
        <authorList>
            <person name="Chiriac C."/>
            <person name="Salcher M."/>
            <person name="Ghai R."/>
            <person name="Kavagutti S V."/>
        </authorList>
    </citation>
    <scope>NUCLEOTIDE SEQUENCE</scope>
</reference>
<name>A0A6J6E4E1_9ZZZZ</name>
<dbReference type="Pfam" id="PF10110">
    <property type="entry name" value="GPDPase_memb"/>
    <property type="match status" value="1"/>
</dbReference>
<dbReference type="InterPro" id="IPR018476">
    <property type="entry name" value="GlyceroP-diester-Pdiesterase_M"/>
</dbReference>
<accession>A0A6J6E4E1</accession>
<feature type="domain" description="Glycerophosphoryl diester phosphodiesterase membrane" evidence="2">
    <location>
        <begin position="187"/>
        <end position="310"/>
    </location>
</feature>